<dbReference type="Proteomes" id="UP000266673">
    <property type="component" value="Unassembled WGS sequence"/>
</dbReference>
<reference evidence="1 2" key="1">
    <citation type="submission" date="2018-06" db="EMBL/GenBank/DDBJ databases">
        <title>Comparative genomics reveals the genomic features of Rhizophagus irregularis, R. cerebriforme, R. diaphanum and Gigaspora rosea, and their symbiotic lifestyle signature.</title>
        <authorList>
            <person name="Morin E."/>
            <person name="San Clemente H."/>
            <person name="Chen E.C.H."/>
            <person name="De La Providencia I."/>
            <person name="Hainaut M."/>
            <person name="Kuo A."/>
            <person name="Kohler A."/>
            <person name="Murat C."/>
            <person name="Tang N."/>
            <person name="Roy S."/>
            <person name="Loubradou J."/>
            <person name="Henrissat B."/>
            <person name="Grigoriev I.V."/>
            <person name="Corradi N."/>
            <person name="Roux C."/>
            <person name="Martin F.M."/>
        </authorList>
    </citation>
    <scope>NUCLEOTIDE SEQUENCE [LARGE SCALE GENOMIC DNA]</scope>
    <source>
        <strain evidence="1 2">DAOM 194757</strain>
    </source>
</reference>
<keyword evidence="2" id="KW-1185">Reference proteome</keyword>
<dbReference type="OrthoDB" id="2310531at2759"/>
<protein>
    <submittedName>
        <fullName evidence="1">Uncharacterized protein</fullName>
    </submittedName>
</protein>
<gene>
    <name evidence="1" type="ORF">C2G38_817195</name>
</gene>
<dbReference type="EMBL" id="QKWP01002509">
    <property type="protein sequence ID" value="RIB03086.1"/>
    <property type="molecule type" value="Genomic_DNA"/>
</dbReference>
<proteinExistence type="predicted"/>
<dbReference type="AlphaFoldDB" id="A0A397U7J7"/>
<evidence type="ECO:0000313" key="1">
    <source>
        <dbReference type="EMBL" id="RIB03086.1"/>
    </source>
</evidence>
<organism evidence="1 2">
    <name type="scientific">Gigaspora rosea</name>
    <dbReference type="NCBI Taxonomy" id="44941"/>
    <lineage>
        <taxon>Eukaryota</taxon>
        <taxon>Fungi</taxon>
        <taxon>Fungi incertae sedis</taxon>
        <taxon>Mucoromycota</taxon>
        <taxon>Glomeromycotina</taxon>
        <taxon>Glomeromycetes</taxon>
        <taxon>Diversisporales</taxon>
        <taxon>Gigasporaceae</taxon>
        <taxon>Gigaspora</taxon>
    </lineage>
</organism>
<name>A0A397U7J7_9GLOM</name>
<comment type="caution">
    <text evidence="1">The sequence shown here is derived from an EMBL/GenBank/DDBJ whole genome shotgun (WGS) entry which is preliminary data.</text>
</comment>
<accession>A0A397U7J7</accession>
<sequence length="123" mass="13933">MDEVDDYYIDPKLLIVEWNDNGLGLRNINKNNIATAIRSFRGVRPISDILANLGGGVIAHNPSDSMFCIFDAPPVENQQIIQSIIAYLAQTYYQVNQPSLGRMFEIVATVKGKFEIREHFRAF</sequence>
<evidence type="ECO:0000313" key="2">
    <source>
        <dbReference type="Proteomes" id="UP000266673"/>
    </source>
</evidence>